<dbReference type="PANTHER" id="PTHR30363:SF4">
    <property type="entry name" value="GLYCEROL-3-PHOSPHATE REGULON REPRESSOR"/>
    <property type="match status" value="1"/>
</dbReference>
<evidence type="ECO:0000256" key="4">
    <source>
        <dbReference type="ARBA" id="ARBA00023125"/>
    </source>
</evidence>
<dbReference type="InterPro" id="IPR014036">
    <property type="entry name" value="DeoR-like_C"/>
</dbReference>
<keyword evidence="4" id="KW-0238">DNA-binding</keyword>
<protein>
    <recommendedName>
        <fullName evidence="1">Lactose phosphotransferase system repressor</fullName>
    </recommendedName>
</protein>
<dbReference type="Pfam" id="PF00455">
    <property type="entry name" value="DeoRC"/>
    <property type="match status" value="1"/>
</dbReference>
<comment type="function">
    <text evidence="6">Repressor of the lactose catabolism operon. Galactose-6-phosphate is the inducer.</text>
</comment>
<evidence type="ECO:0000256" key="2">
    <source>
        <dbReference type="ARBA" id="ARBA00022491"/>
    </source>
</evidence>
<dbReference type="SMART" id="SM00420">
    <property type="entry name" value="HTH_DEOR"/>
    <property type="match status" value="1"/>
</dbReference>
<dbReference type="InterPro" id="IPR050313">
    <property type="entry name" value="Carb_Metab_HTH_regulators"/>
</dbReference>
<keyword evidence="2" id="KW-0678">Repressor</keyword>
<evidence type="ECO:0000256" key="3">
    <source>
        <dbReference type="ARBA" id="ARBA00023015"/>
    </source>
</evidence>
<accession>A0ABS2AFL9</accession>
<name>A0ABS2AFL9_9ACTN</name>
<feature type="domain" description="HTH deoR-type" evidence="7">
    <location>
        <begin position="7"/>
        <end position="62"/>
    </location>
</feature>
<dbReference type="InterPro" id="IPR036390">
    <property type="entry name" value="WH_DNA-bd_sf"/>
</dbReference>
<keyword evidence="9" id="KW-1185">Reference proteome</keyword>
<dbReference type="PRINTS" id="PR00037">
    <property type="entry name" value="HTHLACR"/>
</dbReference>
<keyword evidence="3" id="KW-0805">Transcription regulation</keyword>
<evidence type="ECO:0000256" key="5">
    <source>
        <dbReference type="ARBA" id="ARBA00023163"/>
    </source>
</evidence>
<sequence length="254" mass="27172">MSGPVFAEERRQRIVDAVRARGRVRLSDLVEMLGVTEPTIRKDLSELHNRRLLRRTHGGAIAVESHLEQTLHDRSGQHRDAKLKIAQACRAEIARGESVYLDSGTTVQAIAEGLEPLDLNILTNALGVAHAVAGREGLRHTLLGGTVRPLGGSLVGPVALETLGRFTVDVAFIGASGLTADGISVADVTEAQVKQAVIDRARRVVAPMDSSKFGAADFVAVCGLDRVDVIITERVTEDAARWCDAHGVELRVAG</sequence>
<dbReference type="PROSITE" id="PS00894">
    <property type="entry name" value="HTH_DEOR_1"/>
    <property type="match status" value="1"/>
</dbReference>
<dbReference type="RefSeq" id="WP_203378595.1">
    <property type="nucleotide sequence ID" value="NZ_JAENHP010000007.1"/>
</dbReference>
<evidence type="ECO:0000256" key="6">
    <source>
        <dbReference type="ARBA" id="ARBA00024937"/>
    </source>
</evidence>
<dbReference type="Gene3D" id="3.40.50.1360">
    <property type="match status" value="1"/>
</dbReference>
<evidence type="ECO:0000313" key="8">
    <source>
        <dbReference type="EMBL" id="MBM2618609.1"/>
    </source>
</evidence>
<dbReference type="EMBL" id="JAENHP010000007">
    <property type="protein sequence ID" value="MBM2618609.1"/>
    <property type="molecule type" value="Genomic_DNA"/>
</dbReference>
<dbReference type="SUPFAM" id="SSF100950">
    <property type="entry name" value="NagB/RpiA/CoA transferase-like"/>
    <property type="match status" value="1"/>
</dbReference>
<dbReference type="SUPFAM" id="SSF46785">
    <property type="entry name" value="Winged helix' DNA-binding domain"/>
    <property type="match status" value="1"/>
</dbReference>
<proteinExistence type="predicted"/>
<dbReference type="Gene3D" id="1.10.10.10">
    <property type="entry name" value="Winged helix-like DNA-binding domain superfamily/Winged helix DNA-binding domain"/>
    <property type="match status" value="1"/>
</dbReference>
<organism evidence="8 9">
    <name type="scientific">Paractinoplanes ovalisporus</name>
    <dbReference type="NCBI Taxonomy" id="2810368"/>
    <lineage>
        <taxon>Bacteria</taxon>
        <taxon>Bacillati</taxon>
        <taxon>Actinomycetota</taxon>
        <taxon>Actinomycetes</taxon>
        <taxon>Micromonosporales</taxon>
        <taxon>Micromonosporaceae</taxon>
        <taxon>Paractinoplanes</taxon>
    </lineage>
</organism>
<dbReference type="InterPro" id="IPR037171">
    <property type="entry name" value="NagB/RpiA_transferase-like"/>
</dbReference>
<dbReference type="InterPro" id="IPR001034">
    <property type="entry name" value="DeoR_HTH"/>
</dbReference>
<dbReference type="InterPro" id="IPR018356">
    <property type="entry name" value="Tscrpt_reg_HTH_DeoR_CS"/>
</dbReference>
<dbReference type="PROSITE" id="PS51000">
    <property type="entry name" value="HTH_DEOR_2"/>
    <property type="match status" value="1"/>
</dbReference>
<reference evidence="8 9" key="1">
    <citation type="submission" date="2021-01" db="EMBL/GenBank/DDBJ databases">
        <title>Actinoplanes sp. nov. LDG1-06 isolated from lichen.</title>
        <authorList>
            <person name="Saeng-In P."/>
            <person name="Phongsopitanun W."/>
            <person name="Kanchanasin P."/>
            <person name="Yuki M."/>
            <person name="Kudo T."/>
            <person name="Ohkuma M."/>
            <person name="Tanasupawat S."/>
        </authorList>
    </citation>
    <scope>NUCLEOTIDE SEQUENCE [LARGE SCALE GENOMIC DNA]</scope>
    <source>
        <strain evidence="8 9">LDG1-06</strain>
    </source>
</reference>
<gene>
    <name evidence="8" type="ORF">JIG36_23925</name>
</gene>
<evidence type="ECO:0000313" key="9">
    <source>
        <dbReference type="Proteomes" id="UP000632138"/>
    </source>
</evidence>
<dbReference type="SMART" id="SM01134">
    <property type="entry name" value="DeoRC"/>
    <property type="match status" value="1"/>
</dbReference>
<keyword evidence="5" id="KW-0804">Transcription</keyword>
<dbReference type="InterPro" id="IPR036388">
    <property type="entry name" value="WH-like_DNA-bd_sf"/>
</dbReference>
<evidence type="ECO:0000256" key="1">
    <source>
        <dbReference type="ARBA" id="ARBA00021390"/>
    </source>
</evidence>
<dbReference type="PANTHER" id="PTHR30363">
    <property type="entry name" value="HTH-TYPE TRANSCRIPTIONAL REGULATOR SRLR-RELATED"/>
    <property type="match status" value="1"/>
</dbReference>
<evidence type="ECO:0000259" key="7">
    <source>
        <dbReference type="PROSITE" id="PS51000"/>
    </source>
</evidence>
<dbReference type="Proteomes" id="UP000632138">
    <property type="component" value="Unassembled WGS sequence"/>
</dbReference>
<dbReference type="Pfam" id="PF08220">
    <property type="entry name" value="HTH_DeoR"/>
    <property type="match status" value="1"/>
</dbReference>
<comment type="caution">
    <text evidence="8">The sequence shown here is derived from an EMBL/GenBank/DDBJ whole genome shotgun (WGS) entry which is preliminary data.</text>
</comment>